<gene>
    <name evidence="2" type="ORF">DM868_03000</name>
</gene>
<keyword evidence="3" id="KW-1185">Reference proteome</keyword>
<dbReference type="EMBL" id="QKNX01000001">
    <property type="protein sequence ID" value="TKR28067.1"/>
    <property type="molecule type" value="Genomic_DNA"/>
</dbReference>
<dbReference type="OrthoDB" id="380372at2157"/>
<evidence type="ECO:0000313" key="3">
    <source>
        <dbReference type="Proteomes" id="UP000308037"/>
    </source>
</evidence>
<protein>
    <submittedName>
        <fullName evidence="2">Uncharacterized protein</fullName>
    </submittedName>
</protein>
<name>A0A4U5JJX2_9EURY</name>
<accession>A0A4U5JJX2</accession>
<comment type="caution">
    <text evidence="2">The sequence shown here is derived from an EMBL/GenBank/DDBJ whole genome shotgun (WGS) entry which is preliminary data.</text>
</comment>
<feature type="region of interest" description="Disordered" evidence="1">
    <location>
        <begin position="518"/>
        <end position="542"/>
    </location>
</feature>
<dbReference type="RefSeq" id="WP_137275366.1">
    <property type="nucleotide sequence ID" value="NZ_QKNX01000001.1"/>
</dbReference>
<reference evidence="2 3" key="1">
    <citation type="submission" date="2019-04" db="EMBL/GenBank/DDBJ databases">
        <title>Natronomonas sp. F20-122 a newhaloarchaeon isolated from a saline saltern of Isla Bacuta, Huelva, Spain.</title>
        <authorList>
            <person name="Duran-Viseras A."/>
            <person name="Sanchez-Porro C."/>
            <person name="Ventosa A."/>
        </authorList>
    </citation>
    <scope>NUCLEOTIDE SEQUENCE [LARGE SCALE GENOMIC DNA]</scope>
    <source>
        <strain evidence="2 3">F20-122</strain>
    </source>
</reference>
<evidence type="ECO:0000256" key="1">
    <source>
        <dbReference type="SAM" id="MobiDB-lite"/>
    </source>
</evidence>
<evidence type="ECO:0000313" key="2">
    <source>
        <dbReference type="EMBL" id="TKR28067.1"/>
    </source>
</evidence>
<dbReference type="AlphaFoldDB" id="A0A4U5JJX2"/>
<sequence>MSPPHPGVRICVLFLCFSVLAVAVPVSVPAATAAAANVETADYEYDASDLLIDDSATRSARLTLTPNGNAEEGDTLRIELDGDHPGFDVSGVTDATGDDIGISPAATTDAIEIELTDLRGKDALSDTNVSVDVELTATDAVAGRAATYDATPIASVTADETSGDLVGDAVMRVTVDGRAEIEFDADTIDQDLIGENLQTLDSDQFVLTFSEDSVLVDDGDTINLSVNPKIISEGDEDGLRIVNAAERSTLDQNISSIDVATSGDANVLDGHDDQITITVNTVDGEPKLVSGEAVAVGVQLAVETESMKRAADRYRDADFLTVDVEGEDNAALTKNSDVRTESPVVLNIYPGEAGSDGFELDGIESGDEFGIGEGRRLSIDGVDDRFGNEIPRAKVNITLSGHETYTYDGVWTATDGTNGIVVGEDGALDAPVGAFDLSVEVIDVPGPATQSRNTGSDVTERASGVGVYPDNVTLETTTQYRDFDVDGDATIEVEVDLGVSDERIDRLDLELRREGGNGTVRFERDGGAPTATDPWEETGYGGDGHLGQENAWMIERDLTAADFDGGTRRYVLDADVADRYEIGVAVMPSEGRLVPDASKVATSLSTDPGGANRDRTEIVATGSIDAVSNVSVRSGHEFVGVDADEGAGVRVEFEGFEDANGNAITNTDEAVPVGLGNTDIGDVSPVAGESSTTVQVDPTTIDGGAVEIGTDAEVTVEVADGTQRNRTNLTLVHRAIERSGGAWRTGSISQPATLYVDAEGSRDLAQWNPETGTYVGISANGSSDTLESHRIGHEQLHRGMYAYAESGSLRIGFEYVTTADEAIGTDSIELEPGWHFGSSNYGVSTHATRRLERDANWVDDTFGNADDAFVIWDEDRTDRLHDTTSGIEIDGADEPIGHDDAYWIEVEETDDPLVRRIVSPTYSRSEGGDE</sequence>
<proteinExistence type="predicted"/>
<organism evidence="2 3">
    <name type="scientific">Natronomonas salsuginis</name>
    <dbReference type="NCBI Taxonomy" id="2217661"/>
    <lineage>
        <taxon>Archaea</taxon>
        <taxon>Methanobacteriati</taxon>
        <taxon>Methanobacteriota</taxon>
        <taxon>Stenosarchaea group</taxon>
        <taxon>Halobacteria</taxon>
        <taxon>Halobacteriales</taxon>
        <taxon>Natronomonadaceae</taxon>
        <taxon>Natronomonas</taxon>
    </lineage>
</organism>
<dbReference type="Proteomes" id="UP000308037">
    <property type="component" value="Unassembled WGS sequence"/>
</dbReference>